<evidence type="ECO:0000256" key="7">
    <source>
        <dbReference type="ARBA" id="ARBA00050038"/>
    </source>
</evidence>
<feature type="binding site" evidence="8">
    <location>
        <position position="74"/>
    </location>
    <ligand>
        <name>tRNA</name>
        <dbReference type="ChEBI" id="CHEBI:17843"/>
    </ligand>
</feature>
<evidence type="ECO:0000256" key="6">
    <source>
        <dbReference type="ARBA" id="ARBA00038063"/>
    </source>
</evidence>
<dbReference type="NCBIfam" id="TIGR00447">
    <property type="entry name" value="pth"/>
    <property type="match status" value="1"/>
</dbReference>
<evidence type="ECO:0000256" key="8">
    <source>
        <dbReference type="HAMAP-Rule" id="MF_00083"/>
    </source>
</evidence>
<feature type="binding site" evidence="8">
    <location>
        <position position="72"/>
    </location>
    <ligand>
        <name>tRNA</name>
        <dbReference type="ChEBI" id="CHEBI:17843"/>
    </ligand>
</feature>
<keyword evidence="3 8" id="KW-0820">tRNA-binding</keyword>
<dbReference type="GO" id="GO:0004045">
    <property type="term" value="F:peptidyl-tRNA hydrolase activity"/>
    <property type="evidence" value="ECO:0007669"/>
    <property type="project" value="UniProtKB-UniRule"/>
</dbReference>
<evidence type="ECO:0000313" key="9">
    <source>
        <dbReference type="EMBL" id="MBO8457363.1"/>
    </source>
</evidence>
<comment type="subunit">
    <text evidence="8">Monomer.</text>
</comment>
<reference evidence="9" key="1">
    <citation type="submission" date="2020-10" db="EMBL/GenBank/DDBJ databases">
        <authorList>
            <person name="Gilroy R."/>
        </authorList>
    </citation>
    <scope>NUCLEOTIDE SEQUENCE</scope>
    <source>
        <strain evidence="9">10532</strain>
    </source>
</reference>
<dbReference type="GO" id="GO:0005737">
    <property type="term" value="C:cytoplasm"/>
    <property type="evidence" value="ECO:0007669"/>
    <property type="project" value="UniProtKB-SubCell"/>
</dbReference>
<feature type="site" description="Discriminates between blocked and unblocked aminoacyl-tRNA" evidence="8">
    <location>
        <position position="10"/>
    </location>
</feature>
<dbReference type="Pfam" id="PF01195">
    <property type="entry name" value="Pept_tRNA_hydro"/>
    <property type="match status" value="1"/>
</dbReference>
<dbReference type="EMBL" id="JADIMM010000055">
    <property type="protein sequence ID" value="MBO8457363.1"/>
    <property type="molecule type" value="Genomic_DNA"/>
</dbReference>
<reference evidence="9" key="2">
    <citation type="journal article" date="2021" name="PeerJ">
        <title>Extensive microbial diversity within the chicken gut microbiome revealed by metagenomics and culture.</title>
        <authorList>
            <person name="Gilroy R."/>
            <person name="Ravi A."/>
            <person name="Getino M."/>
            <person name="Pursley I."/>
            <person name="Horton D.L."/>
            <person name="Alikhan N.F."/>
            <person name="Baker D."/>
            <person name="Gharbi K."/>
            <person name="Hall N."/>
            <person name="Watson M."/>
            <person name="Adriaenssens E.M."/>
            <person name="Foster-Nyarko E."/>
            <person name="Jarju S."/>
            <person name="Secka A."/>
            <person name="Antonio M."/>
            <person name="Oren A."/>
            <person name="Chaudhuri R.R."/>
            <person name="La Ragione R."/>
            <person name="Hildebrand F."/>
            <person name="Pallen M.J."/>
        </authorList>
    </citation>
    <scope>NUCLEOTIDE SEQUENCE</scope>
    <source>
        <strain evidence="9">10532</strain>
    </source>
</reference>
<dbReference type="InterPro" id="IPR001328">
    <property type="entry name" value="Pept_tRNA_hydro"/>
</dbReference>
<dbReference type="PROSITE" id="PS01196">
    <property type="entry name" value="PEPT_TRNA_HYDROL_2"/>
    <property type="match status" value="1"/>
</dbReference>
<accession>A0A9D9HPE1</accession>
<dbReference type="GO" id="GO:0000049">
    <property type="term" value="F:tRNA binding"/>
    <property type="evidence" value="ECO:0007669"/>
    <property type="project" value="UniProtKB-UniRule"/>
</dbReference>
<dbReference type="CDD" id="cd00462">
    <property type="entry name" value="PTH"/>
    <property type="match status" value="1"/>
</dbReference>
<protein>
    <recommendedName>
        <fullName evidence="7 8">Peptidyl-tRNA hydrolase</fullName>
        <shortName evidence="8">Pth</shortName>
        <ecNumber evidence="1 8">3.1.1.29</ecNumber>
    </recommendedName>
</protein>
<keyword evidence="4 8" id="KW-0378">Hydrolase</keyword>
<dbReference type="InterPro" id="IPR036416">
    <property type="entry name" value="Pept_tRNA_hydro_sf"/>
</dbReference>
<proteinExistence type="inferred from homology"/>
<dbReference type="Proteomes" id="UP000823638">
    <property type="component" value="Unassembled WGS sequence"/>
</dbReference>
<dbReference type="AlphaFoldDB" id="A0A9D9HPE1"/>
<keyword evidence="5 8" id="KW-0694">RNA-binding</keyword>
<evidence type="ECO:0000256" key="5">
    <source>
        <dbReference type="ARBA" id="ARBA00022884"/>
    </source>
</evidence>
<feature type="binding site" evidence="8">
    <location>
        <position position="120"/>
    </location>
    <ligand>
        <name>tRNA</name>
        <dbReference type="ChEBI" id="CHEBI:17843"/>
    </ligand>
</feature>
<name>A0A9D9HPE1_9SPIR</name>
<comment type="similarity">
    <text evidence="6 8">Belongs to the PTH family.</text>
</comment>
<sequence>MILLTAFLGNYGTKYAGTRHNSAWIFSESIDFLDSLNWQKKFKGQYAAADKAALLKTGEDFTRLHFIKPETYMNLSGESVSQVAAFYKIEPSQILVVHDELELPLGTVSLKWGGGLGGHNGLRSMRDCLGTNDFWRLRIGIGRPSSGDIAEYVLSPFSSDERIILSQIFPKLQELYFKILLKDPEPYLKDWSKKNLLS</sequence>
<evidence type="ECO:0000256" key="2">
    <source>
        <dbReference type="ARBA" id="ARBA00022490"/>
    </source>
</evidence>
<evidence type="ECO:0000313" key="10">
    <source>
        <dbReference type="Proteomes" id="UP000823638"/>
    </source>
</evidence>
<comment type="function">
    <text evidence="8">Catalyzes the release of premature peptidyl moieties from peptidyl-tRNA molecules trapped in stalled 50S ribosomal subunits, and thus maintains levels of free tRNAs and 50S ribosomes.</text>
</comment>
<dbReference type="EC" id="3.1.1.29" evidence="1 8"/>
<dbReference type="InterPro" id="IPR018171">
    <property type="entry name" value="Pept_tRNA_hydro_CS"/>
</dbReference>
<evidence type="ECO:0000256" key="3">
    <source>
        <dbReference type="ARBA" id="ARBA00022555"/>
    </source>
</evidence>
<comment type="catalytic activity">
    <reaction evidence="8">
        <text>an N-acyl-L-alpha-aminoacyl-tRNA + H2O = an N-acyl-L-amino acid + a tRNA + H(+)</text>
        <dbReference type="Rhea" id="RHEA:54448"/>
        <dbReference type="Rhea" id="RHEA-COMP:10123"/>
        <dbReference type="Rhea" id="RHEA-COMP:13883"/>
        <dbReference type="ChEBI" id="CHEBI:15377"/>
        <dbReference type="ChEBI" id="CHEBI:15378"/>
        <dbReference type="ChEBI" id="CHEBI:59874"/>
        <dbReference type="ChEBI" id="CHEBI:78442"/>
        <dbReference type="ChEBI" id="CHEBI:138191"/>
        <dbReference type="EC" id="3.1.1.29"/>
    </reaction>
</comment>
<dbReference type="GO" id="GO:0072344">
    <property type="term" value="P:rescue of stalled ribosome"/>
    <property type="evidence" value="ECO:0007669"/>
    <property type="project" value="UniProtKB-UniRule"/>
</dbReference>
<comment type="function">
    <text evidence="8">Hydrolyzes ribosome-free peptidyl-tRNAs (with 1 or more amino acids incorporated), which drop off the ribosome during protein synthesis, or as a result of ribosome stalling.</text>
</comment>
<feature type="binding site" evidence="8">
    <location>
        <position position="15"/>
    </location>
    <ligand>
        <name>tRNA</name>
        <dbReference type="ChEBI" id="CHEBI:17843"/>
    </ligand>
</feature>
<comment type="subcellular location">
    <subcellularLocation>
        <location evidence="8">Cytoplasm</location>
    </subcellularLocation>
</comment>
<dbReference type="HAMAP" id="MF_00083">
    <property type="entry name" value="Pept_tRNA_hydro_bact"/>
    <property type="match status" value="1"/>
</dbReference>
<dbReference type="Gene3D" id="3.40.50.1470">
    <property type="entry name" value="Peptidyl-tRNA hydrolase"/>
    <property type="match status" value="1"/>
</dbReference>
<dbReference type="SUPFAM" id="SSF53178">
    <property type="entry name" value="Peptidyl-tRNA hydrolase-like"/>
    <property type="match status" value="1"/>
</dbReference>
<gene>
    <name evidence="8" type="primary">pth</name>
    <name evidence="9" type="ORF">IAA81_03945</name>
</gene>
<keyword evidence="2 8" id="KW-0963">Cytoplasm</keyword>
<comment type="caution">
    <text evidence="9">The sequence shown here is derived from an EMBL/GenBank/DDBJ whole genome shotgun (WGS) entry which is preliminary data.</text>
</comment>
<organism evidence="9 10">
    <name type="scientific">Candidatus Gallitreponema excrementavium</name>
    <dbReference type="NCBI Taxonomy" id="2840840"/>
    <lineage>
        <taxon>Bacteria</taxon>
        <taxon>Pseudomonadati</taxon>
        <taxon>Spirochaetota</taxon>
        <taxon>Spirochaetia</taxon>
        <taxon>Spirochaetales</taxon>
        <taxon>Candidatus Gallitreponema</taxon>
    </lineage>
</organism>
<feature type="active site" description="Proton acceptor" evidence="8">
    <location>
        <position position="20"/>
    </location>
</feature>
<evidence type="ECO:0000256" key="1">
    <source>
        <dbReference type="ARBA" id="ARBA00013260"/>
    </source>
</evidence>
<evidence type="ECO:0000256" key="4">
    <source>
        <dbReference type="ARBA" id="ARBA00022801"/>
    </source>
</evidence>
<feature type="site" description="Stabilizes the basic form of H active site to accept a proton" evidence="8">
    <location>
        <position position="99"/>
    </location>
</feature>
<dbReference type="GO" id="GO:0006515">
    <property type="term" value="P:protein quality control for misfolded or incompletely synthesized proteins"/>
    <property type="evidence" value="ECO:0007669"/>
    <property type="project" value="UniProtKB-UniRule"/>
</dbReference>
<dbReference type="PANTHER" id="PTHR17224">
    <property type="entry name" value="PEPTIDYL-TRNA HYDROLASE"/>
    <property type="match status" value="1"/>
</dbReference>
<dbReference type="PANTHER" id="PTHR17224:SF1">
    <property type="entry name" value="PEPTIDYL-TRNA HYDROLASE"/>
    <property type="match status" value="1"/>
</dbReference>